<evidence type="ECO:0000313" key="5">
    <source>
        <dbReference type="EMBL" id="MCD1654122.1"/>
    </source>
</evidence>
<dbReference type="Gene3D" id="3.40.50.300">
    <property type="entry name" value="P-loop containing nucleotide triphosphate hydrolases"/>
    <property type="match status" value="2"/>
</dbReference>
<accession>A0AAE3EGC4</accession>
<dbReference type="SMART" id="SM00487">
    <property type="entry name" value="DEXDc"/>
    <property type="match status" value="1"/>
</dbReference>
<keyword evidence="5" id="KW-0378">Hydrolase</keyword>
<dbReference type="PANTHER" id="PTHR47957:SF3">
    <property type="entry name" value="ATP-DEPENDENT HELICASE HRQ1"/>
    <property type="match status" value="1"/>
</dbReference>
<dbReference type="GO" id="GO:0006289">
    <property type="term" value="P:nucleotide-excision repair"/>
    <property type="evidence" value="ECO:0007669"/>
    <property type="project" value="TreeGrafter"/>
</dbReference>
<feature type="domain" description="Helicase C-terminal" evidence="4">
    <location>
        <begin position="914"/>
        <end position="1090"/>
    </location>
</feature>
<dbReference type="InterPro" id="IPR018973">
    <property type="entry name" value="MZB"/>
</dbReference>
<dbReference type="InterPro" id="IPR027417">
    <property type="entry name" value="P-loop_NTPase"/>
</dbReference>
<dbReference type="EMBL" id="JAINWA010000001">
    <property type="protein sequence ID" value="MCD1654122.1"/>
    <property type="molecule type" value="Genomic_DNA"/>
</dbReference>
<reference evidence="5" key="1">
    <citation type="submission" date="2021-08" db="EMBL/GenBank/DDBJ databases">
        <title>Comparative analyses of Brucepasteria parasyntrophica and Teretinema zuelzerae.</title>
        <authorList>
            <person name="Song Y."/>
            <person name="Brune A."/>
        </authorList>
    </citation>
    <scope>NUCLEOTIDE SEQUENCE</scope>
    <source>
        <strain evidence="5">DSM 1903</strain>
    </source>
</reference>
<dbReference type="InterPro" id="IPR014001">
    <property type="entry name" value="Helicase_ATP-bd"/>
</dbReference>
<dbReference type="SMART" id="SM00490">
    <property type="entry name" value="HELICc"/>
    <property type="match status" value="1"/>
</dbReference>
<dbReference type="Pfam" id="PF00271">
    <property type="entry name" value="Helicase_C"/>
    <property type="match status" value="1"/>
</dbReference>
<comment type="caution">
    <text evidence="5">The sequence shown here is derived from an EMBL/GenBank/DDBJ whole genome shotgun (WGS) entry which is preliminary data.</text>
</comment>
<dbReference type="GO" id="GO:0003676">
    <property type="term" value="F:nucleic acid binding"/>
    <property type="evidence" value="ECO:0007669"/>
    <property type="project" value="InterPro"/>
</dbReference>
<dbReference type="InterPro" id="IPR001650">
    <property type="entry name" value="Helicase_C-like"/>
</dbReference>
<dbReference type="PROSITE" id="PS51192">
    <property type="entry name" value="HELICASE_ATP_BIND_1"/>
    <property type="match status" value="1"/>
</dbReference>
<name>A0AAE3EGC4_9SPIR</name>
<keyword evidence="2" id="KW-0067">ATP-binding</keyword>
<evidence type="ECO:0000256" key="2">
    <source>
        <dbReference type="ARBA" id="ARBA00022840"/>
    </source>
</evidence>
<protein>
    <submittedName>
        <fullName evidence="5">DEAD/DEAH box helicase</fullName>
    </submittedName>
</protein>
<evidence type="ECO:0000259" key="3">
    <source>
        <dbReference type="PROSITE" id="PS51192"/>
    </source>
</evidence>
<dbReference type="CDD" id="cd17923">
    <property type="entry name" value="DEXHc_Hrq1-like"/>
    <property type="match status" value="1"/>
</dbReference>
<evidence type="ECO:0000313" key="6">
    <source>
        <dbReference type="Proteomes" id="UP001198163"/>
    </source>
</evidence>
<sequence length="1760" mass="198041">MSGTMNDVFSFRDAVINDYSSFSRSFSTISAPDIKSKVDSEYEQGRYWPDPLIQLNSNYKKADSIPVLCGEGVLHPECEHIFVAGKPEGHPQPLTLFTHQQESLAKARNHESFVVTTGTGSGKSLSFFIPIIDHVLRAKETDPTKRTRAIIIYPMNALANSQLEELDKFLYGYEKGSQPFSVARYTGQENAIERQRIADNPPDILLTNFMMLELLLTRYQERDFKVVSHCESLEFLVLDELHTYRGRQGADVAMLVRRLRQRLHAENLVCIGTSATMSSVGSEDDQKQVVADVASLLFGARVTKENVIGETLQTATDPLMSIEKVKPILARRIEGGVSEWASLDAFYADPLTIWVERTLGVITEGLSAPKRAKPISLKDAAKLLARDAGVSCGTAEIALHSFLMRAHGLPDDHGRKPFAFKLHQYISGPGKVLCTLESEGSRFITLEAQRFAPGRENDGVLLYPAYFCRDCGVEYFPVQKIAGRWMPREIDDAVPKDMEGFFGFLVPDRSGYDFTGIIDDLPDFWLDWKASTLRVKSAYSKFIPVKYELNARGERGSVPFWYLPGHVRFCPCCGMVHETSGKDINRLSGLSGEGRSSATTMITLSVLQNLFSGKILEGEYDPRKMLGFTDNRQDAALQSGHFNDFIFLVLLRSALLAALRQSGGSLNEELLSERVFSALGFDRNDIGIKAEYLQNPKSFGLNLNEAQRAVKFVLGYRQLRELRKGWRYNNPPLEQLGLLSITYTGLRDYVSDDQYFSSDSGILEMLDPASREELFSFVFAEMRKNLCIESRYLSHQDQEQMKTLAFNHLLERWSFGADEKLATTRYLTLSPIPKNTRHGEDLLVSGGSRSRLIRNLRRCLFWKKTPVAEDILKMKEVELIEIVEAVLEKAGEYGYVTRVEIDRGVPGWALKSSSMEWSIPSNPDDLNGGSKRANIFFRELYQNVADTLGGADHHLYEFESHEHTAQVDSQDRMDLEARFRYTVKDKEWWCENHVDRSELQRLPVLYCSPTMELGVDISSLNTVYMRNVPPTPANYAQRSGRAGRSGQPALVVTYCSSQSPHDQWFFNHKDQMVHGIVKPPTLDLTNRELVESHLHSIWISALRIELDTSVADLVLRDNASYPLIPELLTCIRDSRIEQDALKEAFLMVAALKPFIGSEAPWLTEEYAAAVIKKAPDEFDRAFNRWRNLHRATIKQIQQATEISTGNAFTPADKASANRRFLDATRQLAVLESSHASQNSDFYTFRYLAGQGFLPGYNFPRLPLMAWIPSRKAYRGKKEDGGSMVSRPRFLGLSEFGPRSLIYHDGRMYRVNKAKLNSGTGDQISTGARLSTSSTIVCSECGYGHLSADGKTDVLVSRCENCGAELTSDCRIDNLYRIETVETEAVERITANEEERQRQGYDLQTMFRCIPDSAGNIQQARSEIQSSSSGEGDTVVAELIYAPSALLWRINRGWKRRKMKNVFGFFINPVSGYWSKDESVDSNEQGDDSESKTKVPPQLIVPFVEDCRNILILAPSTIPSIEAMATVQASLKRSIEQLYQIEESELAVEPLPLDQDRKRILFYEAAEGGAGVLTRLVNEPGEFARVARRALEIMHYSVPDELKSRADLVDDPSSMGETRCVAGCYRCLLSYYNQPEHLILDRRNEEALDILIAIATSDIKPMKVTAVAEDSSASELSRFIERSELRKADEYGYALKGANADAAALYRALKVVLFFERPEHEAEQWLSDKGYVSIVIGKTESDWEKAFAEHADVFPVSGATE</sequence>
<dbReference type="GO" id="GO:0043138">
    <property type="term" value="F:3'-5' DNA helicase activity"/>
    <property type="evidence" value="ECO:0007669"/>
    <property type="project" value="TreeGrafter"/>
</dbReference>
<evidence type="ECO:0000256" key="1">
    <source>
        <dbReference type="ARBA" id="ARBA00022741"/>
    </source>
</evidence>
<dbReference type="InterPro" id="IPR011545">
    <property type="entry name" value="DEAD/DEAH_box_helicase_dom"/>
</dbReference>
<dbReference type="Pfam" id="PF09369">
    <property type="entry name" value="MZB"/>
    <property type="match status" value="1"/>
</dbReference>
<proteinExistence type="predicted"/>
<evidence type="ECO:0000259" key="4">
    <source>
        <dbReference type="PROSITE" id="PS51194"/>
    </source>
</evidence>
<dbReference type="PANTHER" id="PTHR47957">
    <property type="entry name" value="ATP-DEPENDENT HELICASE HRQ1"/>
    <property type="match status" value="1"/>
</dbReference>
<feature type="domain" description="Helicase ATP-binding" evidence="3">
    <location>
        <begin position="104"/>
        <end position="295"/>
    </location>
</feature>
<organism evidence="5 6">
    <name type="scientific">Teretinema zuelzerae</name>
    <dbReference type="NCBI Taxonomy" id="156"/>
    <lineage>
        <taxon>Bacteria</taxon>
        <taxon>Pseudomonadati</taxon>
        <taxon>Spirochaetota</taxon>
        <taxon>Spirochaetia</taxon>
        <taxon>Spirochaetales</taxon>
        <taxon>Treponemataceae</taxon>
        <taxon>Teretinema</taxon>
    </lineage>
</organism>
<dbReference type="SUPFAM" id="SSF52540">
    <property type="entry name" value="P-loop containing nucleoside triphosphate hydrolases"/>
    <property type="match status" value="2"/>
</dbReference>
<dbReference type="Proteomes" id="UP001198163">
    <property type="component" value="Unassembled WGS sequence"/>
</dbReference>
<dbReference type="GO" id="GO:0036297">
    <property type="term" value="P:interstrand cross-link repair"/>
    <property type="evidence" value="ECO:0007669"/>
    <property type="project" value="TreeGrafter"/>
</dbReference>
<keyword evidence="5" id="KW-0347">Helicase</keyword>
<dbReference type="GO" id="GO:0005524">
    <property type="term" value="F:ATP binding"/>
    <property type="evidence" value="ECO:0007669"/>
    <property type="project" value="UniProtKB-KW"/>
</dbReference>
<dbReference type="RefSeq" id="WP_230754021.1">
    <property type="nucleotide sequence ID" value="NZ_JAINWA010000001.1"/>
</dbReference>
<keyword evidence="6" id="KW-1185">Reference proteome</keyword>
<keyword evidence="1" id="KW-0547">Nucleotide-binding</keyword>
<gene>
    <name evidence="5" type="ORF">K7J14_05330</name>
</gene>
<dbReference type="Pfam" id="PF00270">
    <property type="entry name" value="DEAD"/>
    <property type="match status" value="1"/>
</dbReference>
<dbReference type="PROSITE" id="PS51194">
    <property type="entry name" value="HELICASE_CTER"/>
    <property type="match status" value="1"/>
</dbReference>